<comment type="subcellular location">
    <subcellularLocation>
        <location evidence="1">Secreted</location>
    </subcellularLocation>
</comment>
<gene>
    <name evidence="15" type="ORF">GA0070564_1011069</name>
</gene>
<evidence type="ECO:0000256" key="4">
    <source>
        <dbReference type="ARBA" id="ARBA00022670"/>
    </source>
</evidence>
<feature type="active site" description="Charge relay system" evidence="10">
    <location>
        <position position="160"/>
    </location>
</feature>
<dbReference type="InterPro" id="IPR036852">
    <property type="entry name" value="Peptidase_S8/S53_dom_sf"/>
</dbReference>
<evidence type="ECO:0000313" key="15">
    <source>
        <dbReference type="EMBL" id="SCE80874.1"/>
    </source>
</evidence>
<dbReference type="GO" id="GO:0006508">
    <property type="term" value="P:proteolysis"/>
    <property type="evidence" value="ECO:0007669"/>
    <property type="project" value="UniProtKB-KW"/>
</dbReference>
<dbReference type="Gene3D" id="2.60.120.380">
    <property type="match status" value="1"/>
</dbReference>
<dbReference type="STRING" id="262898.GA0070564_1011069"/>
<keyword evidence="4 10" id="KW-0645">Protease</keyword>
<dbReference type="Gene3D" id="2.60.40.10">
    <property type="entry name" value="Immunoglobulins"/>
    <property type="match status" value="1"/>
</dbReference>
<dbReference type="InterPro" id="IPR036116">
    <property type="entry name" value="FN3_sf"/>
</dbReference>
<dbReference type="Gene3D" id="2.60.40.1220">
    <property type="match status" value="1"/>
</dbReference>
<dbReference type="InterPro" id="IPR014755">
    <property type="entry name" value="Cu-Rt/internalin_Ig-like"/>
</dbReference>
<evidence type="ECO:0000256" key="11">
    <source>
        <dbReference type="RuleBase" id="RU003355"/>
    </source>
</evidence>
<dbReference type="PANTHER" id="PTHR43806:SF11">
    <property type="entry name" value="CEREVISIN-RELATED"/>
    <property type="match status" value="1"/>
</dbReference>
<dbReference type="PANTHER" id="PTHR43806">
    <property type="entry name" value="PEPTIDASE S8"/>
    <property type="match status" value="1"/>
</dbReference>
<feature type="compositionally biased region" description="Polar residues" evidence="12">
    <location>
        <begin position="19"/>
        <end position="28"/>
    </location>
</feature>
<dbReference type="InterPro" id="IPR034084">
    <property type="entry name" value="Thermitase-like_dom"/>
</dbReference>
<organism evidence="15 16">
    <name type="scientific">Micromonospora mirobrigensis</name>
    <dbReference type="NCBI Taxonomy" id="262898"/>
    <lineage>
        <taxon>Bacteria</taxon>
        <taxon>Bacillati</taxon>
        <taxon>Actinomycetota</taxon>
        <taxon>Actinomycetes</taxon>
        <taxon>Micromonosporales</taxon>
        <taxon>Micromonosporaceae</taxon>
        <taxon>Micromonospora</taxon>
    </lineage>
</organism>
<name>A0A1C4VA11_9ACTN</name>
<evidence type="ECO:0000256" key="2">
    <source>
        <dbReference type="ARBA" id="ARBA00011073"/>
    </source>
</evidence>
<reference evidence="16" key="1">
    <citation type="submission" date="2016-06" db="EMBL/GenBank/DDBJ databases">
        <authorList>
            <person name="Varghese N."/>
            <person name="Submissions Spin"/>
        </authorList>
    </citation>
    <scope>NUCLEOTIDE SEQUENCE [LARGE SCALE GENOMIC DNA]</scope>
    <source>
        <strain evidence="16">DSM 44830</strain>
    </source>
</reference>
<dbReference type="AlphaFoldDB" id="A0A1C4VA11"/>
<dbReference type="Pfam" id="PF13205">
    <property type="entry name" value="Big_5"/>
    <property type="match status" value="1"/>
</dbReference>
<evidence type="ECO:0000256" key="5">
    <source>
        <dbReference type="ARBA" id="ARBA00022729"/>
    </source>
</evidence>
<dbReference type="CDD" id="cd07484">
    <property type="entry name" value="Peptidases_S8_Thermitase_like"/>
    <property type="match status" value="1"/>
</dbReference>
<comment type="similarity">
    <text evidence="2 10 11">Belongs to the peptidase S8 family.</text>
</comment>
<feature type="chain" id="PRO_5008705650" evidence="13">
    <location>
        <begin position="22"/>
        <end position="946"/>
    </location>
</feature>
<dbReference type="PROSITE" id="PS00136">
    <property type="entry name" value="SUBTILASE_ASP"/>
    <property type="match status" value="1"/>
</dbReference>
<dbReference type="GO" id="GO:0004252">
    <property type="term" value="F:serine-type endopeptidase activity"/>
    <property type="evidence" value="ECO:0007669"/>
    <property type="project" value="UniProtKB-UniRule"/>
</dbReference>
<dbReference type="PRINTS" id="PR00723">
    <property type="entry name" value="SUBTILISIN"/>
</dbReference>
<keyword evidence="16" id="KW-1185">Reference proteome</keyword>
<keyword evidence="7 10" id="KW-0720">Serine protease</keyword>
<dbReference type="PROSITE" id="PS00137">
    <property type="entry name" value="SUBTILASE_HIS"/>
    <property type="match status" value="1"/>
</dbReference>
<evidence type="ECO:0000256" key="8">
    <source>
        <dbReference type="ARBA" id="ARBA00023295"/>
    </source>
</evidence>
<dbReference type="GO" id="GO:0000272">
    <property type="term" value="P:polysaccharide catabolic process"/>
    <property type="evidence" value="ECO:0007669"/>
    <property type="project" value="UniProtKB-KW"/>
</dbReference>
<evidence type="ECO:0000256" key="12">
    <source>
        <dbReference type="SAM" id="MobiDB-lite"/>
    </source>
</evidence>
<feature type="active site" description="Charge relay system" evidence="10">
    <location>
        <position position="196"/>
    </location>
</feature>
<dbReference type="SUPFAM" id="SSF89260">
    <property type="entry name" value="Collagen-binding domain"/>
    <property type="match status" value="1"/>
</dbReference>
<dbReference type="EMBL" id="FMCX01000001">
    <property type="protein sequence ID" value="SCE80874.1"/>
    <property type="molecule type" value="Genomic_DNA"/>
</dbReference>
<dbReference type="InterPro" id="IPR022398">
    <property type="entry name" value="Peptidase_S8_His-AS"/>
</dbReference>
<dbReference type="PROSITE" id="PS50853">
    <property type="entry name" value="FN3"/>
    <property type="match status" value="1"/>
</dbReference>
<feature type="signal peptide" evidence="13">
    <location>
        <begin position="1"/>
        <end position="21"/>
    </location>
</feature>
<dbReference type="GO" id="GO:0005576">
    <property type="term" value="C:extracellular region"/>
    <property type="evidence" value="ECO:0007669"/>
    <property type="project" value="UniProtKB-SubCell"/>
</dbReference>
<accession>A0A1C4VA11</accession>
<evidence type="ECO:0000256" key="9">
    <source>
        <dbReference type="ARBA" id="ARBA00023326"/>
    </source>
</evidence>
<dbReference type="InterPro" id="IPR003961">
    <property type="entry name" value="FN3_dom"/>
</dbReference>
<evidence type="ECO:0000256" key="1">
    <source>
        <dbReference type="ARBA" id="ARBA00004613"/>
    </source>
</evidence>
<protein>
    <submittedName>
        <fullName evidence="15">Type VII secretion-associated serine protease mycosin</fullName>
    </submittedName>
</protein>
<dbReference type="InterPro" id="IPR013783">
    <property type="entry name" value="Ig-like_fold"/>
</dbReference>
<dbReference type="InterPro" id="IPR032812">
    <property type="entry name" value="SbsA_Ig"/>
</dbReference>
<evidence type="ECO:0000256" key="3">
    <source>
        <dbReference type="ARBA" id="ARBA00022525"/>
    </source>
</evidence>
<dbReference type="InterPro" id="IPR050131">
    <property type="entry name" value="Peptidase_S8_subtilisin-like"/>
</dbReference>
<dbReference type="Pfam" id="PF00082">
    <property type="entry name" value="Peptidase_S8"/>
    <property type="match status" value="1"/>
</dbReference>
<feature type="domain" description="Fibronectin type-III" evidence="14">
    <location>
        <begin position="660"/>
        <end position="759"/>
    </location>
</feature>
<dbReference type="Proteomes" id="UP000199504">
    <property type="component" value="Unassembled WGS sequence"/>
</dbReference>
<dbReference type="SUPFAM" id="SSF49265">
    <property type="entry name" value="Fibronectin type III"/>
    <property type="match status" value="1"/>
</dbReference>
<sequence>MAALALAVTGSLVPALSTAQAAPSTDHTSITKRLPRPERPAARTPQAYDPHAVLVKFKSGTARSAKDRALSRRAARIASQVGRTGYVKVSTEGSATELLAALRKDPTVASVSLDYQRRTTASPNDEFYAYGDQEYLKSLRLPQAWDVSKGSTAQIIAVVDTGVRTTHEDLTGRTVAGYNAITKSTTAASYQDDFGHGTEVAGVAGANTNNAIGVAGASWTSRIMPVKVLDKTGSGYDSDIADGVIWAADHGAKVINLSLGGTEDNQVLHDAIKYAYNKGAVVVVAAGNDGDGTTQYPAAYPEALAVAATDYVGRVTDFSSSGDWVDVAAPGFNLTSTAWNSIYPTENDWYVVDGASGTSYAAPLVSGIAALIRTKYPTMTPAQVMARLRWATRDAGPRGIDPYYGYGFVDAYQALGGRWTTELTGPGGDGNDTPDRATPLPVGTTSGSVGIEGDFDWYRFQVTAQQQWSSLVSGGSISDTVAQSFDPVVGLYNADLRLIRQQDAYGPGVGEQLKADLDPGTYYLSVRSFNGSRGTAYNLTTAVNPVVGAVAPAGQQLWVRNVNPAPNALGQPVTTTPSVTFARPLLPESVTTSTVRLVNGRTGGTVPTSLTPVGNSVTLTPNGPLQDNTPYRIVASGVKDSSGVTMSPAYSSVFRTVDTAPGKVGSLAVKGGYRAATLSWTLPSISDLDQVVVRMAAGTTAPTSPTSGTSVYAGTGTTVTAKNLVAGSTYSFSVWVKDRTGHYSAVSTGRATGTATSITSSVTGLTYGKSVQVSGKVVRKDTGAAIAGVPVELMVRRKGTTTFSRIATVTSNSVGYVAYTHKPTWSAEYMWTYRGSGAFVGASSVLRSVAVAPVVYANLSRTSFALGGSATLSGSVAPAHAGQAVYLQRLVSGVWKTETSKALSSTSAYAFSIKPPARGTYSYRVYKPADSDHAAGYSPTRTVTVS</sequence>
<evidence type="ECO:0000259" key="14">
    <source>
        <dbReference type="PROSITE" id="PS50853"/>
    </source>
</evidence>
<keyword evidence="6 10" id="KW-0378">Hydrolase</keyword>
<keyword evidence="3" id="KW-0964">Secreted</keyword>
<evidence type="ECO:0000256" key="7">
    <source>
        <dbReference type="ARBA" id="ARBA00022825"/>
    </source>
</evidence>
<dbReference type="PROSITE" id="PS51892">
    <property type="entry name" value="SUBTILASE"/>
    <property type="match status" value="1"/>
</dbReference>
<dbReference type="InterPro" id="IPR023828">
    <property type="entry name" value="Peptidase_S8_Ser-AS"/>
</dbReference>
<feature type="active site" description="Charge relay system" evidence="10">
    <location>
        <position position="359"/>
    </location>
</feature>
<dbReference type="InterPro" id="IPR015500">
    <property type="entry name" value="Peptidase_S8_subtilisin-rel"/>
</dbReference>
<dbReference type="SUPFAM" id="SSF52743">
    <property type="entry name" value="Subtilisin-like"/>
    <property type="match status" value="1"/>
</dbReference>
<keyword evidence="9" id="KW-0119">Carbohydrate metabolism</keyword>
<keyword evidence="9" id="KW-0624">Polysaccharide degradation</keyword>
<keyword evidence="5 13" id="KW-0732">Signal</keyword>
<dbReference type="Gene3D" id="3.40.50.200">
    <property type="entry name" value="Peptidase S8/S53 domain"/>
    <property type="match status" value="1"/>
</dbReference>
<keyword evidence="8" id="KW-0326">Glycosidase</keyword>
<feature type="region of interest" description="Disordered" evidence="12">
    <location>
        <begin position="422"/>
        <end position="441"/>
    </location>
</feature>
<evidence type="ECO:0000256" key="10">
    <source>
        <dbReference type="PROSITE-ProRule" id="PRU01240"/>
    </source>
</evidence>
<evidence type="ECO:0000313" key="16">
    <source>
        <dbReference type="Proteomes" id="UP000199504"/>
    </source>
</evidence>
<dbReference type="PROSITE" id="PS00138">
    <property type="entry name" value="SUBTILASE_SER"/>
    <property type="match status" value="1"/>
</dbReference>
<proteinExistence type="inferred from homology"/>
<feature type="region of interest" description="Disordered" evidence="12">
    <location>
        <begin position="19"/>
        <end position="48"/>
    </location>
</feature>
<evidence type="ECO:0000256" key="13">
    <source>
        <dbReference type="SAM" id="SignalP"/>
    </source>
</evidence>
<dbReference type="InterPro" id="IPR023827">
    <property type="entry name" value="Peptidase_S8_Asp-AS"/>
</dbReference>
<evidence type="ECO:0000256" key="6">
    <source>
        <dbReference type="ARBA" id="ARBA00022801"/>
    </source>
</evidence>
<dbReference type="GO" id="GO:0016798">
    <property type="term" value="F:hydrolase activity, acting on glycosyl bonds"/>
    <property type="evidence" value="ECO:0007669"/>
    <property type="project" value="UniProtKB-KW"/>
</dbReference>
<dbReference type="InterPro" id="IPR000209">
    <property type="entry name" value="Peptidase_S8/S53_dom"/>
</dbReference>